<dbReference type="GO" id="GO:0000155">
    <property type="term" value="F:phosphorelay sensor kinase activity"/>
    <property type="evidence" value="ECO:0007669"/>
    <property type="project" value="InterPro"/>
</dbReference>
<evidence type="ECO:0000256" key="8">
    <source>
        <dbReference type="ARBA" id="ARBA00023012"/>
    </source>
</evidence>
<evidence type="ECO:0000256" key="1">
    <source>
        <dbReference type="ARBA" id="ARBA00000085"/>
    </source>
</evidence>
<dbReference type="EC" id="2.7.13.3" evidence="2"/>
<evidence type="ECO:0000256" key="5">
    <source>
        <dbReference type="ARBA" id="ARBA00022741"/>
    </source>
</evidence>
<keyword evidence="9" id="KW-1133">Transmembrane helix</keyword>
<evidence type="ECO:0000313" key="12">
    <source>
        <dbReference type="EMBL" id="TDD47187.1"/>
    </source>
</evidence>
<dbReference type="Gene3D" id="3.30.565.10">
    <property type="entry name" value="Histidine kinase-like ATPase, C-terminal domain"/>
    <property type="match status" value="1"/>
</dbReference>
<evidence type="ECO:0000259" key="11">
    <source>
        <dbReference type="Pfam" id="PF13796"/>
    </source>
</evidence>
<keyword evidence="3" id="KW-0597">Phosphoprotein</keyword>
<evidence type="ECO:0000256" key="2">
    <source>
        <dbReference type="ARBA" id="ARBA00012438"/>
    </source>
</evidence>
<dbReference type="InterPro" id="IPR050482">
    <property type="entry name" value="Sensor_HK_TwoCompSys"/>
</dbReference>
<dbReference type="EMBL" id="SMKX01000157">
    <property type="protein sequence ID" value="TDD47187.1"/>
    <property type="molecule type" value="Genomic_DNA"/>
</dbReference>
<evidence type="ECO:0000256" key="4">
    <source>
        <dbReference type="ARBA" id="ARBA00022679"/>
    </source>
</evidence>
<keyword evidence="7" id="KW-0067">ATP-binding</keyword>
<keyword evidence="5" id="KW-0547">Nucleotide-binding</keyword>
<keyword evidence="4" id="KW-0808">Transferase</keyword>
<dbReference type="GO" id="GO:0016020">
    <property type="term" value="C:membrane"/>
    <property type="evidence" value="ECO:0007669"/>
    <property type="project" value="InterPro"/>
</dbReference>
<feature type="transmembrane region" description="Helical" evidence="9">
    <location>
        <begin position="176"/>
        <end position="209"/>
    </location>
</feature>
<organism evidence="12 13">
    <name type="scientific">Kribbella antibiotica</name>
    <dbReference type="NCBI Taxonomy" id="190195"/>
    <lineage>
        <taxon>Bacteria</taxon>
        <taxon>Bacillati</taxon>
        <taxon>Actinomycetota</taxon>
        <taxon>Actinomycetes</taxon>
        <taxon>Propionibacteriales</taxon>
        <taxon>Kribbellaceae</taxon>
        <taxon>Kribbella</taxon>
    </lineage>
</organism>
<feature type="transmembrane region" description="Helical" evidence="9">
    <location>
        <begin position="76"/>
        <end position="109"/>
    </location>
</feature>
<keyword evidence="6 12" id="KW-0418">Kinase</keyword>
<comment type="caution">
    <text evidence="12">The sequence shown here is derived from an EMBL/GenBank/DDBJ whole genome shotgun (WGS) entry which is preliminary data.</text>
</comment>
<dbReference type="Gene3D" id="1.20.5.1930">
    <property type="match status" value="1"/>
</dbReference>
<dbReference type="CDD" id="cd16917">
    <property type="entry name" value="HATPase_UhpB-NarQ-NarX-like"/>
    <property type="match status" value="1"/>
</dbReference>
<dbReference type="AlphaFoldDB" id="A0A4V2YLM8"/>
<evidence type="ECO:0000313" key="13">
    <source>
        <dbReference type="Proteomes" id="UP000295124"/>
    </source>
</evidence>
<reference evidence="12 13" key="1">
    <citation type="submission" date="2019-03" db="EMBL/GenBank/DDBJ databases">
        <title>Draft genome sequences of novel Actinobacteria.</title>
        <authorList>
            <person name="Sahin N."/>
            <person name="Ay H."/>
            <person name="Saygin H."/>
        </authorList>
    </citation>
    <scope>NUCLEOTIDE SEQUENCE [LARGE SCALE GENOMIC DNA]</scope>
    <source>
        <strain evidence="12 13">JCM 13523</strain>
    </source>
</reference>
<dbReference type="Proteomes" id="UP000295124">
    <property type="component" value="Unassembled WGS sequence"/>
</dbReference>
<sequence length="481" mass="52031">MPSRVPWWRPPRIEDNPRIGGGVNPNSTRGLSSYRCPRPRRKLGAVSSARTWEVVRVTTIASPVPRHPWRLWRSPYLWLATVHLLADSVVVLTSGLLALGAICIAILGWPLAFLGVPLSRGAARAVYALAGWERARARITRGQEVLPVKPPELSGDRVLDARRTVTDPNLWRQFLYYVLLLPAAASWLVLIVIAWSVPPVLITLPLYFARFAAERSQLGPFVIDTLAEAVTAAVLGALFLVFVSPVLMRTASTLDGHLARIYLGGDETGALTERVSRLVTSRQQVVDSAEAERRRMERDLHDGAQQRLVSLAMTLGRAKNRLGEKDPAVRSLIEEAHSEALQAIAELRDLTRGLHPPILTDRGLDAAISAVAARSPVPVRVSVDVEPRPSLTVESIAYFVVTEALTNVAKHAAAARAEVRITRVGDVLRVEVTDDGRGGARAEDGSGLQGLADRVAGVDGQLSLVSPVGGPTVLTAEVPCG</sequence>
<name>A0A4V2YLM8_9ACTN</name>
<dbReference type="InterPro" id="IPR036890">
    <property type="entry name" value="HATPase_C_sf"/>
</dbReference>
<evidence type="ECO:0000256" key="3">
    <source>
        <dbReference type="ARBA" id="ARBA00022553"/>
    </source>
</evidence>
<comment type="catalytic activity">
    <reaction evidence="1">
        <text>ATP + protein L-histidine = ADP + protein N-phospho-L-histidine.</text>
        <dbReference type="EC" id="2.7.13.3"/>
    </reaction>
</comment>
<evidence type="ECO:0000259" key="10">
    <source>
        <dbReference type="Pfam" id="PF07730"/>
    </source>
</evidence>
<keyword evidence="9" id="KW-0812">Transmembrane</keyword>
<keyword evidence="8" id="KW-0902">Two-component regulatory system</keyword>
<dbReference type="InterPro" id="IPR025828">
    <property type="entry name" value="Put_sensor_dom"/>
</dbReference>
<feature type="domain" description="Putative sensor" evidence="11">
    <location>
        <begin position="95"/>
        <end position="261"/>
    </location>
</feature>
<dbReference type="PANTHER" id="PTHR24421:SF10">
    <property type="entry name" value="NITRATE_NITRITE SENSOR PROTEIN NARQ"/>
    <property type="match status" value="1"/>
</dbReference>
<dbReference type="GO" id="GO:0005524">
    <property type="term" value="F:ATP binding"/>
    <property type="evidence" value="ECO:0007669"/>
    <property type="project" value="UniProtKB-KW"/>
</dbReference>
<proteinExistence type="predicted"/>
<dbReference type="InterPro" id="IPR011712">
    <property type="entry name" value="Sig_transdc_His_kin_sub3_dim/P"/>
</dbReference>
<gene>
    <name evidence="12" type="ORF">E1263_35130</name>
</gene>
<protein>
    <recommendedName>
        <fullName evidence="2">histidine kinase</fullName>
        <ecNumber evidence="2">2.7.13.3</ecNumber>
    </recommendedName>
</protein>
<evidence type="ECO:0000256" key="9">
    <source>
        <dbReference type="SAM" id="Phobius"/>
    </source>
</evidence>
<dbReference type="Pfam" id="PF13796">
    <property type="entry name" value="Sensor"/>
    <property type="match status" value="1"/>
</dbReference>
<keyword evidence="9" id="KW-0472">Membrane</keyword>
<feature type="domain" description="Signal transduction histidine kinase subgroup 3 dimerisation and phosphoacceptor" evidence="10">
    <location>
        <begin position="292"/>
        <end position="358"/>
    </location>
</feature>
<dbReference type="OrthoDB" id="3217947at2"/>
<evidence type="ECO:0000256" key="7">
    <source>
        <dbReference type="ARBA" id="ARBA00022840"/>
    </source>
</evidence>
<dbReference type="GO" id="GO:0046983">
    <property type="term" value="F:protein dimerization activity"/>
    <property type="evidence" value="ECO:0007669"/>
    <property type="project" value="InterPro"/>
</dbReference>
<feature type="transmembrane region" description="Helical" evidence="9">
    <location>
        <begin position="221"/>
        <end position="243"/>
    </location>
</feature>
<accession>A0A4V2YLM8</accession>
<keyword evidence="13" id="KW-1185">Reference proteome</keyword>
<dbReference type="Pfam" id="PF07730">
    <property type="entry name" value="HisKA_3"/>
    <property type="match status" value="1"/>
</dbReference>
<dbReference type="SUPFAM" id="SSF55874">
    <property type="entry name" value="ATPase domain of HSP90 chaperone/DNA topoisomerase II/histidine kinase"/>
    <property type="match status" value="1"/>
</dbReference>
<evidence type="ECO:0000256" key="6">
    <source>
        <dbReference type="ARBA" id="ARBA00022777"/>
    </source>
</evidence>
<dbReference type="PANTHER" id="PTHR24421">
    <property type="entry name" value="NITRATE/NITRITE SENSOR PROTEIN NARX-RELATED"/>
    <property type="match status" value="1"/>
</dbReference>